<evidence type="ECO:0000256" key="5">
    <source>
        <dbReference type="ARBA" id="ARBA00022825"/>
    </source>
</evidence>
<evidence type="ECO:0000259" key="8">
    <source>
        <dbReference type="Pfam" id="PF00089"/>
    </source>
</evidence>
<evidence type="ECO:0000256" key="1">
    <source>
        <dbReference type="ARBA" id="ARBA00004613"/>
    </source>
</evidence>
<accession>A0A182PAJ8</accession>
<proteinExistence type="inferred from homology"/>
<dbReference type="Proteomes" id="UP000075885">
    <property type="component" value="Unassembled WGS sequence"/>
</dbReference>
<dbReference type="Gene3D" id="2.40.10.10">
    <property type="entry name" value="Trypsin-like serine proteases"/>
    <property type="match status" value="1"/>
</dbReference>
<evidence type="ECO:0000256" key="3">
    <source>
        <dbReference type="ARBA" id="ARBA00022670"/>
    </source>
</evidence>
<organism evidence="9 10">
    <name type="scientific">Anopheles epiroticus</name>
    <dbReference type="NCBI Taxonomy" id="199890"/>
    <lineage>
        <taxon>Eukaryota</taxon>
        <taxon>Metazoa</taxon>
        <taxon>Ecdysozoa</taxon>
        <taxon>Arthropoda</taxon>
        <taxon>Hexapoda</taxon>
        <taxon>Insecta</taxon>
        <taxon>Pterygota</taxon>
        <taxon>Neoptera</taxon>
        <taxon>Endopterygota</taxon>
        <taxon>Diptera</taxon>
        <taxon>Nematocera</taxon>
        <taxon>Culicoidea</taxon>
        <taxon>Culicidae</taxon>
        <taxon>Anophelinae</taxon>
        <taxon>Anopheles</taxon>
    </lineage>
</organism>
<reference evidence="10" key="1">
    <citation type="submission" date="2013-03" db="EMBL/GenBank/DDBJ databases">
        <title>The Genome Sequence of Anopheles epiroticus epiroticus2.</title>
        <authorList>
            <consortium name="The Broad Institute Genomics Platform"/>
            <person name="Neafsey D.E."/>
            <person name="Howell P."/>
            <person name="Walker B."/>
            <person name="Young S.K."/>
            <person name="Zeng Q."/>
            <person name="Gargeya S."/>
            <person name="Fitzgerald M."/>
            <person name="Haas B."/>
            <person name="Abouelleil A."/>
            <person name="Allen A.W."/>
            <person name="Alvarado L."/>
            <person name="Arachchi H.M."/>
            <person name="Berlin A.M."/>
            <person name="Chapman S.B."/>
            <person name="Gainer-Dewar J."/>
            <person name="Goldberg J."/>
            <person name="Griggs A."/>
            <person name="Gujja S."/>
            <person name="Hansen M."/>
            <person name="Howarth C."/>
            <person name="Imamovic A."/>
            <person name="Ireland A."/>
            <person name="Larimer J."/>
            <person name="McCowan C."/>
            <person name="Murphy C."/>
            <person name="Pearson M."/>
            <person name="Poon T.W."/>
            <person name="Priest M."/>
            <person name="Roberts A."/>
            <person name="Saif S."/>
            <person name="Shea T."/>
            <person name="Sisk P."/>
            <person name="Sykes S."/>
            <person name="Wortman J."/>
            <person name="Nusbaum C."/>
            <person name="Birren B."/>
        </authorList>
    </citation>
    <scope>NUCLEOTIDE SEQUENCE [LARGE SCALE GENOMIC DNA]</scope>
    <source>
        <strain evidence="10">Epiroticus2</strain>
    </source>
</reference>
<dbReference type="EnsemblMetazoa" id="AEPI003953-RA">
    <property type="protein sequence ID" value="AEPI003953-PA"/>
    <property type="gene ID" value="AEPI003953"/>
</dbReference>
<protein>
    <recommendedName>
        <fullName evidence="8">Peptidase S1 domain-containing protein</fullName>
    </recommendedName>
</protein>
<dbReference type="InterPro" id="IPR043504">
    <property type="entry name" value="Peptidase_S1_PA_chymotrypsin"/>
</dbReference>
<evidence type="ECO:0000256" key="4">
    <source>
        <dbReference type="ARBA" id="ARBA00022801"/>
    </source>
</evidence>
<dbReference type="Pfam" id="PF00089">
    <property type="entry name" value="Trypsin"/>
    <property type="match status" value="1"/>
</dbReference>
<feature type="domain" description="Peptidase S1" evidence="8">
    <location>
        <begin position="94"/>
        <end position="162"/>
    </location>
</feature>
<evidence type="ECO:0000256" key="2">
    <source>
        <dbReference type="ARBA" id="ARBA00022525"/>
    </source>
</evidence>
<dbReference type="STRING" id="199890.A0A182PAJ8"/>
<comment type="similarity">
    <text evidence="6">Belongs to the peptidase S1 family. CLIP subfamily.</text>
</comment>
<dbReference type="VEuPathDB" id="VectorBase:AEPI003953"/>
<evidence type="ECO:0000313" key="9">
    <source>
        <dbReference type="EnsemblMetazoa" id="AEPI003953-PA"/>
    </source>
</evidence>
<dbReference type="AlphaFoldDB" id="A0A182PAJ8"/>
<evidence type="ECO:0000256" key="7">
    <source>
        <dbReference type="SAM" id="SignalP"/>
    </source>
</evidence>
<dbReference type="PANTHER" id="PTHR24264">
    <property type="entry name" value="TRYPSIN-RELATED"/>
    <property type="match status" value="1"/>
</dbReference>
<feature type="signal peptide" evidence="7">
    <location>
        <begin position="1"/>
        <end position="26"/>
    </location>
</feature>
<keyword evidence="7" id="KW-0732">Signal</keyword>
<keyword evidence="4" id="KW-0378">Hydrolase</keyword>
<dbReference type="GO" id="GO:0006508">
    <property type="term" value="P:proteolysis"/>
    <property type="evidence" value="ECO:0007669"/>
    <property type="project" value="UniProtKB-KW"/>
</dbReference>
<keyword evidence="3" id="KW-0645">Protease</keyword>
<dbReference type="InterPro" id="IPR009003">
    <property type="entry name" value="Peptidase_S1_PA"/>
</dbReference>
<dbReference type="InterPro" id="IPR001254">
    <property type="entry name" value="Trypsin_dom"/>
</dbReference>
<reference evidence="9" key="2">
    <citation type="submission" date="2020-05" db="UniProtKB">
        <authorList>
            <consortium name="EnsemblMetazoa"/>
        </authorList>
    </citation>
    <scope>IDENTIFICATION</scope>
    <source>
        <strain evidence="9">Epiroticus2</strain>
    </source>
</reference>
<evidence type="ECO:0000313" key="10">
    <source>
        <dbReference type="Proteomes" id="UP000075885"/>
    </source>
</evidence>
<keyword evidence="2" id="KW-0964">Secreted</keyword>
<comment type="subcellular location">
    <subcellularLocation>
        <location evidence="1">Secreted</location>
    </subcellularLocation>
</comment>
<dbReference type="SUPFAM" id="SSF50494">
    <property type="entry name" value="Trypsin-like serine proteases"/>
    <property type="match status" value="1"/>
</dbReference>
<keyword evidence="5" id="KW-0720">Serine protease</keyword>
<dbReference type="InterPro" id="IPR050127">
    <property type="entry name" value="Serine_Proteases_S1"/>
</dbReference>
<sequence>MLPTSDNVRWITQIAFAAILIGSAATASNEGEPCAYGNDPGICQGYNLCRPLLEKSRIVKICGYTPQQAIVCCPIDFRQRLAELSQTNQRIKCREYQSASSSGIVKHPNYKPRTVYNDIALLKLAHPVSFSSRVRPACLYNAPEVDRTKAVAIGFGSTEACEFRFPTNGNTYSFYSVPGITLTQTLKA</sequence>
<name>A0A182PAJ8_9DIPT</name>
<keyword evidence="10" id="KW-1185">Reference proteome</keyword>
<feature type="chain" id="PRO_5008131053" description="Peptidase S1 domain-containing protein" evidence="7">
    <location>
        <begin position="27"/>
        <end position="188"/>
    </location>
</feature>
<evidence type="ECO:0000256" key="6">
    <source>
        <dbReference type="ARBA" id="ARBA00024195"/>
    </source>
</evidence>
<dbReference type="GO" id="GO:0005615">
    <property type="term" value="C:extracellular space"/>
    <property type="evidence" value="ECO:0007669"/>
    <property type="project" value="TreeGrafter"/>
</dbReference>
<dbReference type="GO" id="GO:0004252">
    <property type="term" value="F:serine-type endopeptidase activity"/>
    <property type="evidence" value="ECO:0007669"/>
    <property type="project" value="InterPro"/>
</dbReference>
<dbReference type="PANTHER" id="PTHR24264:SF65">
    <property type="entry name" value="SRCR DOMAIN-CONTAINING PROTEIN"/>
    <property type="match status" value="1"/>
</dbReference>